<dbReference type="AlphaFoldDB" id="A0A0V1GK20"/>
<gene>
    <name evidence="1" type="ORF">T4C_10055</name>
</gene>
<accession>A0A0V1GK20</accession>
<comment type="caution">
    <text evidence="1">The sequence shown here is derived from an EMBL/GenBank/DDBJ whole genome shotgun (WGS) entry which is preliminary data.</text>
</comment>
<dbReference type="EMBL" id="JYDV01001899">
    <property type="protein sequence ID" value="KRY98582.1"/>
    <property type="molecule type" value="Genomic_DNA"/>
</dbReference>
<dbReference type="Proteomes" id="UP000054826">
    <property type="component" value="Unassembled WGS sequence"/>
</dbReference>
<sequence>MRLFPPFLIKYILRNLEKTELLHRLVSNFPKHHN</sequence>
<proteinExistence type="predicted"/>
<evidence type="ECO:0000313" key="2">
    <source>
        <dbReference type="Proteomes" id="UP000054826"/>
    </source>
</evidence>
<name>A0A0V1GK20_TRIPS</name>
<protein>
    <submittedName>
        <fullName evidence="1">Uncharacterized protein</fullName>
    </submittedName>
</protein>
<evidence type="ECO:0000313" key="1">
    <source>
        <dbReference type="EMBL" id="KRY98582.1"/>
    </source>
</evidence>
<organism evidence="1 2">
    <name type="scientific">Trichinella pseudospiralis</name>
    <name type="common">Parasitic roundworm</name>
    <dbReference type="NCBI Taxonomy" id="6337"/>
    <lineage>
        <taxon>Eukaryota</taxon>
        <taxon>Metazoa</taxon>
        <taxon>Ecdysozoa</taxon>
        <taxon>Nematoda</taxon>
        <taxon>Enoplea</taxon>
        <taxon>Dorylaimia</taxon>
        <taxon>Trichinellida</taxon>
        <taxon>Trichinellidae</taxon>
        <taxon>Trichinella</taxon>
    </lineage>
</organism>
<reference evidence="1 2" key="1">
    <citation type="submission" date="2015-01" db="EMBL/GenBank/DDBJ databases">
        <title>Evolution of Trichinella species and genotypes.</title>
        <authorList>
            <person name="Korhonen P.K."/>
            <person name="Edoardo P."/>
            <person name="Giuseppe L.R."/>
            <person name="Gasser R.B."/>
        </authorList>
    </citation>
    <scope>NUCLEOTIDE SEQUENCE [LARGE SCALE GENOMIC DNA]</scope>
    <source>
        <strain evidence="1">ISS176</strain>
    </source>
</reference>